<protein>
    <recommendedName>
        <fullName evidence="3">Helix-turn-helix domain-containing protein</fullName>
    </recommendedName>
</protein>
<accession>A0ABU2HTX9</accession>
<gene>
    <name evidence="1" type="ORF">RGQ15_11530</name>
</gene>
<proteinExistence type="predicted"/>
<sequence length="98" mass="10851">MMDRISHPDLTSVQRLVLRHLDSLEEGFGPAADLVIVEELCRGIPVEAIAKRIGGSSHDVVARWYQMLFPAITTDMGVLKIDGRRDLLVAVRRRAGTA</sequence>
<reference evidence="2" key="1">
    <citation type="submission" date="2023-07" db="EMBL/GenBank/DDBJ databases">
        <title>Paracoccus sp. MBLB3053 whole genome sequence.</title>
        <authorList>
            <person name="Hwang C.Y."/>
            <person name="Cho E.-S."/>
            <person name="Seo M.-J."/>
        </authorList>
    </citation>
    <scope>NUCLEOTIDE SEQUENCE [LARGE SCALE GENOMIC DNA]</scope>
    <source>
        <strain evidence="2">MBLB3053</strain>
    </source>
</reference>
<organism evidence="1 2">
    <name type="scientific">Paracoccus aurantius</name>
    <dbReference type="NCBI Taxonomy" id="3073814"/>
    <lineage>
        <taxon>Bacteria</taxon>
        <taxon>Pseudomonadati</taxon>
        <taxon>Pseudomonadota</taxon>
        <taxon>Alphaproteobacteria</taxon>
        <taxon>Rhodobacterales</taxon>
        <taxon>Paracoccaceae</taxon>
        <taxon>Paracoccus</taxon>
    </lineage>
</organism>
<dbReference type="RefSeq" id="WP_311160370.1">
    <property type="nucleotide sequence ID" value="NZ_JAVQLW010000001.1"/>
</dbReference>
<evidence type="ECO:0000313" key="2">
    <source>
        <dbReference type="Proteomes" id="UP001269144"/>
    </source>
</evidence>
<comment type="caution">
    <text evidence="1">The sequence shown here is derived from an EMBL/GenBank/DDBJ whole genome shotgun (WGS) entry which is preliminary data.</text>
</comment>
<name>A0ABU2HTX9_9RHOB</name>
<keyword evidence="2" id="KW-1185">Reference proteome</keyword>
<evidence type="ECO:0000313" key="1">
    <source>
        <dbReference type="EMBL" id="MDS9468197.1"/>
    </source>
</evidence>
<dbReference type="EMBL" id="JAVQLW010000001">
    <property type="protein sequence ID" value="MDS9468197.1"/>
    <property type="molecule type" value="Genomic_DNA"/>
</dbReference>
<evidence type="ECO:0008006" key="3">
    <source>
        <dbReference type="Google" id="ProtNLM"/>
    </source>
</evidence>
<dbReference type="Proteomes" id="UP001269144">
    <property type="component" value="Unassembled WGS sequence"/>
</dbReference>